<dbReference type="PATRIC" id="fig|220754.4.peg.2855"/>
<dbReference type="OrthoDB" id="9151105at2"/>
<accession>A0A0C2VNZ1</accession>
<keyword evidence="3" id="KW-1185">Reference proteome</keyword>
<reference evidence="2 3" key="1">
    <citation type="submission" date="2015-01" db="EMBL/GenBank/DDBJ databases">
        <title>Jeotgalibacillus campisalis genome sequencing.</title>
        <authorList>
            <person name="Goh K.M."/>
            <person name="Chan K.-G."/>
            <person name="Yaakop A.S."/>
            <person name="Ee R."/>
            <person name="Gan H.M."/>
            <person name="Chan C.S."/>
        </authorList>
    </citation>
    <scope>NUCLEOTIDE SEQUENCE [LARGE SCALE GENOMIC DNA]</scope>
    <source>
        <strain evidence="2 3">SF-57</strain>
    </source>
</reference>
<dbReference type="EMBL" id="JXRR01000017">
    <property type="protein sequence ID" value="KIL46166.1"/>
    <property type="molecule type" value="Genomic_DNA"/>
</dbReference>
<gene>
    <name evidence="2" type="ORF">KR50_28410</name>
</gene>
<proteinExistence type="predicted"/>
<evidence type="ECO:0000313" key="3">
    <source>
        <dbReference type="Proteomes" id="UP000031972"/>
    </source>
</evidence>
<sequence length="342" mass="39746">MNQLEIEEYIDKLLQQTETDVDEVFTRRLKVIQRQVNQMYIKYETNGELSWTDVNKYNRLQKEMKVIAQLFTEDYLMIIQKLQASLESQYVEGYLRTAYLLEKTAATEMGFTIPSVAFIREVLLNPVAEMTLNKILEPHRNEIVRRINIEISQGIIAGEGYAQMAKRLERAVDFSRKKAKAVVRTEGGRVRSLSGEKAEEKAKEFAKITGRWMSALDLKVRSSHRRLDGTDTNNEGYFTYGDNRTKAPLLWVGPDSAKLSINCRCVKLRIVNGMLPEYRRGRDYMDPTYQRKLADRIDKLMADESLTYKQALKKAQKEISPPSVVREYETFEQWNSRLKKAS</sequence>
<dbReference type="RefSeq" id="WP_041059747.1">
    <property type="nucleotide sequence ID" value="NZ_JXRR01000017.1"/>
</dbReference>
<dbReference type="Pfam" id="PF04233">
    <property type="entry name" value="Phage_Mu_F"/>
    <property type="match status" value="1"/>
</dbReference>
<evidence type="ECO:0000259" key="1">
    <source>
        <dbReference type="Pfam" id="PF04233"/>
    </source>
</evidence>
<evidence type="ECO:0000313" key="2">
    <source>
        <dbReference type="EMBL" id="KIL46166.1"/>
    </source>
</evidence>
<dbReference type="InterPro" id="IPR006528">
    <property type="entry name" value="Phage_head_morphogenesis_dom"/>
</dbReference>
<dbReference type="Proteomes" id="UP000031972">
    <property type="component" value="Unassembled WGS sequence"/>
</dbReference>
<protein>
    <recommendedName>
        <fullName evidence="1">Phage head morphogenesis domain-containing protein</fullName>
    </recommendedName>
</protein>
<organism evidence="2 3">
    <name type="scientific">Jeotgalibacillus campisalis</name>
    <dbReference type="NCBI Taxonomy" id="220754"/>
    <lineage>
        <taxon>Bacteria</taxon>
        <taxon>Bacillati</taxon>
        <taxon>Bacillota</taxon>
        <taxon>Bacilli</taxon>
        <taxon>Bacillales</taxon>
        <taxon>Caryophanaceae</taxon>
        <taxon>Jeotgalibacillus</taxon>
    </lineage>
</organism>
<comment type="caution">
    <text evidence="2">The sequence shown here is derived from an EMBL/GenBank/DDBJ whole genome shotgun (WGS) entry which is preliminary data.</text>
</comment>
<feature type="domain" description="Phage head morphogenesis" evidence="1">
    <location>
        <begin position="147"/>
        <end position="266"/>
    </location>
</feature>
<dbReference type="AlphaFoldDB" id="A0A0C2VNZ1"/>
<name>A0A0C2VNZ1_9BACL</name>